<feature type="domain" description="Reverse transcriptase" evidence="2">
    <location>
        <begin position="201"/>
        <end position="380"/>
    </location>
</feature>
<gene>
    <name evidence="3" type="ORF">Slati_1330500</name>
</gene>
<comment type="caution">
    <text evidence="3">The sequence shown here is derived from an EMBL/GenBank/DDBJ whole genome shotgun (WGS) entry which is preliminary data.</text>
</comment>
<dbReference type="PROSITE" id="PS50878">
    <property type="entry name" value="RT_POL"/>
    <property type="match status" value="1"/>
</dbReference>
<protein>
    <submittedName>
        <fullName evidence="3">Transposon Ty3-G Gag-Pol polyprotein</fullName>
    </submittedName>
</protein>
<dbReference type="SUPFAM" id="SSF56672">
    <property type="entry name" value="DNA/RNA polymerases"/>
    <property type="match status" value="1"/>
</dbReference>
<evidence type="ECO:0000256" key="1">
    <source>
        <dbReference type="SAM" id="MobiDB-lite"/>
    </source>
</evidence>
<dbReference type="PANTHER" id="PTHR24559:SF431">
    <property type="entry name" value="RNA-DIRECTED DNA POLYMERASE HOMOLOG"/>
    <property type="match status" value="1"/>
</dbReference>
<proteinExistence type="predicted"/>
<dbReference type="InterPro" id="IPR053134">
    <property type="entry name" value="RNA-dir_DNA_polymerase"/>
</dbReference>
<evidence type="ECO:0000313" key="3">
    <source>
        <dbReference type="EMBL" id="KAL0453524.1"/>
    </source>
</evidence>
<reference evidence="3" key="2">
    <citation type="journal article" date="2024" name="Plant">
        <title>Genomic evolution and insights into agronomic trait innovations of Sesamum species.</title>
        <authorList>
            <person name="Miao H."/>
            <person name="Wang L."/>
            <person name="Qu L."/>
            <person name="Liu H."/>
            <person name="Sun Y."/>
            <person name="Le M."/>
            <person name="Wang Q."/>
            <person name="Wei S."/>
            <person name="Zheng Y."/>
            <person name="Lin W."/>
            <person name="Duan Y."/>
            <person name="Cao H."/>
            <person name="Xiong S."/>
            <person name="Wang X."/>
            <person name="Wei L."/>
            <person name="Li C."/>
            <person name="Ma Q."/>
            <person name="Ju M."/>
            <person name="Zhao R."/>
            <person name="Li G."/>
            <person name="Mu C."/>
            <person name="Tian Q."/>
            <person name="Mei H."/>
            <person name="Zhang T."/>
            <person name="Gao T."/>
            <person name="Zhang H."/>
        </authorList>
    </citation>
    <scope>NUCLEOTIDE SEQUENCE</scope>
    <source>
        <strain evidence="3">KEN1</strain>
    </source>
</reference>
<dbReference type="CDD" id="cd01647">
    <property type="entry name" value="RT_LTR"/>
    <property type="match status" value="1"/>
</dbReference>
<dbReference type="PANTHER" id="PTHR24559">
    <property type="entry name" value="TRANSPOSON TY3-I GAG-POL POLYPROTEIN"/>
    <property type="match status" value="1"/>
</dbReference>
<organism evidence="3">
    <name type="scientific">Sesamum latifolium</name>
    <dbReference type="NCBI Taxonomy" id="2727402"/>
    <lineage>
        <taxon>Eukaryota</taxon>
        <taxon>Viridiplantae</taxon>
        <taxon>Streptophyta</taxon>
        <taxon>Embryophyta</taxon>
        <taxon>Tracheophyta</taxon>
        <taxon>Spermatophyta</taxon>
        <taxon>Magnoliopsida</taxon>
        <taxon>eudicotyledons</taxon>
        <taxon>Gunneridae</taxon>
        <taxon>Pentapetalae</taxon>
        <taxon>asterids</taxon>
        <taxon>lamiids</taxon>
        <taxon>Lamiales</taxon>
        <taxon>Pedaliaceae</taxon>
        <taxon>Sesamum</taxon>
    </lineage>
</organism>
<feature type="compositionally biased region" description="Polar residues" evidence="1">
    <location>
        <begin position="114"/>
        <end position="127"/>
    </location>
</feature>
<dbReference type="AlphaFoldDB" id="A0AAW2XK66"/>
<dbReference type="EMBL" id="JACGWN010000004">
    <property type="protein sequence ID" value="KAL0453524.1"/>
    <property type="molecule type" value="Genomic_DNA"/>
</dbReference>
<accession>A0AAW2XK66</accession>
<evidence type="ECO:0000259" key="2">
    <source>
        <dbReference type="PROSITE" id="PS50878"/>
    </source>
</evidence>
<dbReference type="InterPro" id="IPR000477">
    <property type="entry name" value="RT_dom"/>
</dbReference>
<dbReference type="InterPro" id="IPR043502">
    <property type="entry name" value="DNA/RNA_pol_sf"/>
</dbReference>
<name>A0AAW2XK66_9LAMI</name>
<feature type="region of interest" description="Disordered" evidence="1">
    <location>
        <begin position="105"/>
        <end position="145"/>
    </location>
</feature>
<dbReference type="Pfam" id="PF00078">
    <property type="entry name" value="RVT_1"/>
    <property type="match status" value="1"/>
</dbReference>
<sequence>MGINNAELTRVNTPLTSFSGSVVEPVGEVTFPMSLGSYPRRITKMVKFLVVNTPSAYNVILGRSSLNVFQAIASTYHLKLKFPTPNGIGEEVGDRRHARECYANSLKKKANDPPNESSNRGNASINSEDVIATSDEKDPLATKKRKVEERMGPIEVVKTIELTQQPGLKTTKIETLLDPQLEKMLVAFLQENISTFAWDAADMCGIDPEYPDWLANVVLVPKANGKWRMCIDFSYLNKACPKDSYPFSRIDALIDLTSGCELMSFLDAFQGYNQIRLAKEDQEKTSFVTNQGIFCYNVMPFGLKNAGATYQRLVNHMFREQIGKTMEVYIDDMLVKSKRKEDHAQDLQECFGVLRRFGMKLNPAKCTFGVHRGKFLGFMISQRGIEVNPKKIKAILEMQPPKNIRKVQRLTGRLAALNRFISQSSDRGLPFFKVLKKIENF</sequence>
<feature type="compositionally biased region" description="Basic and acidic residues" evidence="1">
    <location>
        <begin position="134"/>
        <end position="145"/>
    </location>
</feature>
<dbReference type="InterPro" id="IPR043128">
    <property type="entry name" value="Rev_trsase/Diguanyl_cyclase"/>
</dbReference>
<reference evidence="3" key="1">
    <citation type="submission" date="2020-06" db="EMBL/GenBank/DDBJ databases">
        <authorList>
            <person name="Li T."/>
            <person name="Hu X."/>
            <person name="Zhang T."/>
            <person name="Song X."/>
            <person name="Zhang H."/>
            <person name="Dai N."/>
            <person name="Sheng W."/>
            <person name="Hou X."/>
            <person name="Wei L."/>
        </authorList>
    </citation>
    <scope>NUCLEOTIDE SEQUENCE</scope>
    <source>
        <strain evidence="3">KEN1</strain>
        <tissue evidence="3">Leaf</tissue>
    </source>
</reference>
<dbReference type="Gene3D" id="3.30.70.270">
    <property type="match status" value="2"/>
</dbReference>
<dbReference type="Gene3D" id="3.10.10.10">
    <property type="entry name" value="HIV Type 1 Reverse Transcriptase, subunit A, domain 1"/>
    <property type="match status" value="1"/>
</dbReference>